<dbReference type="InterPro" id="IPR045595">
    <property type="entry name" value="SufBD_N"/>
</dbReference>
<accession>A0A7X1AWX5</accession>
<organism evidence="4 5">
    <name type="scientific">Puniceicoccus vermicola</name>
    <dbReference type="NCBI Taxonomy" id="388746"/>
    <lineage>
        <taxon>Bacteria</taxon>
        <taxon>Pseudomonadati</taxon>
        <taxon>Verrucomicrobiota</taxon>
        <taxon>Opitutia</taxon>
        <taxon>Puniceicoccales</taxon>
        <taxon>Puniceicoccaceae</taxon>
        <taxon>Puniceicoccus</taxon>
    </lineage>
</organism>
<dbReference type="NCBIfam" id="TIGR01981">
    <property type="entry name" value="sufD"/>
    <property type="match status" value="1"/>
</dbReference>
<comment type="caution">
    <text evidence="4">The sequence shown here is derived from an EMBL/GenBank/DDBJ whole genome shotgun (WGS) entry which is preliminary data.</text>
</comment>
<evidence type="ECO:0000259" key="2">
    <source>
        <dbReference type="Pfam" id="PF01458"/>
    </source>
</evidence>
<dbReference type="InterPro" id="IPR011542">
    <property type="entry name" value="SUF_FeS_clus_asmbl_SufD"/>
</dbReference>
<dbReference type="AlphaFoldDB" id="A0A7X1AWX5"/>
<evidence type="ECO:0000259" key="3">
    <source>
        <dbReference type="Pfam" id="PF19295"/>
    </source>
</evidence>
<dbReference type="Proteomes" id="UP000525652">
    <property type="component" value="Unassembled WGS sequence"/>
</dbReference>
<feature type="domain" description="SUF system FeS cluster assembly SufBD core" evidence="2">
    <location>
        <begin position="186"/>
        <end position="416"/>
    </location>
</feature>
<dbReference type="RefSeq" id="WP_185692109.1">
    <property type="nucleotide sequence ID" value="NZ_JACHVA010000053.1"/>
</dbReference>
<proteinExistence type="inferred from homology"/>
<dbReference type="PANTHER" id="PTHR43575:SF1">
    <property type="entry name" value="PROTEIN ABCI7, CHLOROPLASTIC"/>
    <property type="match status" value="1"/>
</dbReference>
<evidence type="ECO:0000313" key="4">
    <source>
        <dbReference type="EMBL" id="MBC2601394.1"/>
    </source>
</evidence>
<dbReference type="InterPro" id="IPR055346">
    <property type="entry name" value="Fe-S_cluster_assembly_SufBD"/>
</dbReference>
<protein>
    <submittedName>
        <fullName evidence="4">Fe-S cluster assembly protein SufD</fullName>
    </submittedName>
</protein>
<gene>
    <name evidence="4" type="primary">sufD</name>
    <name evidence="4" type="ORF">H5P30_06345</name>
</gene>
<comment type="similarity">
    <text evidence="1">Belongs to the iron-sulfur cluster assembly SufBD family.</text>
</comment>
<evidence type="ECO:0000313" key="5">
    <source>
        <dbReference type="Proteomes" id="UP000525652"/>
    </source>
</evidence>
<keyword evidence="5" id="KW-1185">Reference proteome</keyword>
<dbReference type="InterPro" id="IPR000825">
    <property type="entry name" value="SUF_FeS_clus_asmbl_SufBD_core"/>
</dbReference>
<reference evidence="4 5" key="1">
    <citation type="submission" date="2020-07" db="EMBL/GenBank/DDBJ databases">
        <authorList>
            <person name="Feng X."/>
        </authorList>
    </citation>
    <scope>NUCLEOTIDE SEQUENCE [LARGE SCALE GENOMIC DNA]</scope>
    <source>
        <strain evidence="4 5">JCM14086</strain>
    </source>
</reference>
<dbReference type="InterPro" id="IPR037284">
    <property type="entry name" value="SUF_FeS_clus_asmbl_SufBD_sf"/>
</dbReference>
<sequence>MSTEATAVQNASGVGDSASFERHLSLSALPEKWKKWKSEYWEKFESLPLPRNRDEHWRFAKRIDFELNSFQLPEPVSDENVAEALSRSELVTDRTSRIVFVDNQLVHQEPIPQELVDQGVVFMPIAEAMEKKPELVERYLFQESTDLGSDKFHALHNAYSEGGYILYVPKNVEIDAPFVTYHWQAGPGAALFPHILVAGGANSRFSVVDVQQSLFEDREGFSCAVGNVFAEEGAKIFRKTIQNFNTRTVSFQLDTNNVDRDTAVRGINLNLGSRRARFENEVRINGAGSDVKLYSLTVSDNDQEFDQRTLQIHNAPNSVSDLLYKNALMDESRTIFSGLIKVAKDAQGTDAYQTNRNLLLNDTAQANSLPGLEIEANDVKCSHGATTGQLDRDELFYFLQRGISKMVAQQLMVFGFFEEVIEQFDNEELEENLRGLIRGKFEKKQLDAVAPKLDDSNHD</sequence>
<dbReference type="GO" id="GO:0016226">
    <property type="term" value="P:iron-sulfur cluster assembly"/>
    <property type="evidence" value="ECO:0007669"/>
    <property type="project" value="InterPro"/>
</dbReference>
<dbReference type="EMBL" id="JACHVA010000053">
    <property type="protein sequence ID" value="MBC2601394.1"/>
    <property type="molecule type" value="Genomic_DNA"/>
</dbReference>
<evidence type="ECO:0000256" key="1">
    <source>
        <dbReference type="ARBA" id="ARBA00043967"/>
    </source>
</evidence>
<feature type="domain" description="SUF system FeS cluster assembly SufBD N-terminal" evidence="3">
    <location>
        <begin position="37"/>
        <end position="177"/>
    </location>
</feature>
<dbReference type="Pfam" id="PF19295">
    <property type="entry name" value="SufBD_N"/>
    <property type="match status" value="1"/>
</dbReference>
<name>A0A7X1AWX5_9BACT</name>
<dbReference type="SUPFAM" id="SSF101960">
    <property type="entry name" value="Stabilizer of iron transporter SufD"/>
    <property type="match status" value="1"/>
</dbReference>
<dbReference type="PANTHER" id="PTHR43575">
    <property type="entry name" value="PROTEIN ABCI7, CHLOROPLASTIC"/>
    <property type="match status" value="1"/>
</dbReference>
<dbReference type="Pfam" id="PF01458">
    <property type="entry name" value="SUFBD_core"/>
    <property type="match status" value="1"/>
</dbReference>